<keyword evidence="3" id="KW-1185">Reference proteome</keyword>
<evidence type="ECO:0000256" key="1">
    <source>
        <dbReference type="SAM" id="MobiDB-lite"/>
    </source>
</evidence>
<evidence type="ECO:0000313" key="3">
    <source>
        <dbReference type="Proteomes" id="UP000037510"/>
    </source>
</evidence>
<gene>
    <name evidence="2" type="ORF">OBRU01_03224</name>
</gene>
<evidence type="ECO:0000313" key="2">
    <source>
        <dbReference type="EMBL" id="KOB77973.1"/>
    </source>
</evidence>
<name>A0A0L7LR45_OPEBR</name>
<proteinExistence type="predicted"/>
<sequence length="89" mass="9810">MRSALQEDIKPDIVTGSGFYEFQTIMDLKVLLPISPPSGNEDEHKSVSGDSLTSSSAGSSRDEHHELLEMTPKVQRRPAKSERALLPCE</sequence>
<comment type="caution">
    <text evidence="2">The sequence shown here is derived from an EMBL/GenBank/DDBJ whole genome shotgun (WGS) entry which is preliminary data.</text>
</comment>
<organism evidence="2 3">
    <name type="scientific">Operophtera brumata</name>
    <name type="common">Winter moth</name>
    <name type="synonym">Phalaena brumata</name>
    <dbReference type="NCBI Taxonomy" id="104452"/>
    <lineage>
        <taxon>Eukaryota</taxon>
        <taxon>Metazoa</taxon>
        <taxon>Ecdysozoa</taxon>
        <taxon>Arthropoda</taxon>
        <taxon>Hexapoda</taxon>
        <taxon>Insecta</taxon>
        <taxon>Pterygota</taxon>
        <taxon>Neoptera</taxon>
        <taxon>Endopterygota</taxon>
        <taxon>Lepidoptera</taxon>
        <taxon>Glossata</taxon>
        <taxon>Ditrysia</taxon>
        <taxon>Geometroidea</taxon>
        <taxon>Geometridae</taxon>
        <taxon>Larentiinae</taxon>
        <taxon>Operophtera</taxon>
    </lineage>
</organism>
<accession>A0A0L7LR45</accession>
<dbReference type="EMBL" id="JTDY01000272">
    <property type="protein sequence ID" value="KOB77973.1"/>
    <property type="molecule type" value="Genomic_DNA"/>
</dbReference>
<feature type="region of interest" description="Disordered" evidence="1">
    <location>
        <begin position="33"/>
        <end position="89"/>
    </location>
</feature>
<reference evidence="2 3" key="1">
    <citation type="journal article" date="2015" name="Genome Biol. Evol.">
        <title>The genome of winter moth (Operophtera brumata) provides a genomic perspective on sexual dimorphism and phenology.</title>
        <authorList>
            <person name="Derks M.F."/>
            <person name="Smit S."/>
            <person name="Salis L."/>
            <person name="Schijlen E."/>
            <person name="Bossers A."/>
            <person name="Mateman C."/>
            <person name="Pijl A.S."/>
            <person name="de Ridder D."/>
            <person name="Groenen M.A."/>
            <person name="Visser M.E."/>
            <person name="Megens H.J."/>
        </authorList>
    </citation>
    <scope>NUCLEOTIDE SEQUENCE [LARGE SCALE GENOMIC DNA]</scope>
    <source>
        <strain evidence="2">WM2013NL</strain>
        <tissue evidence="2">Head and thorax</tissue>
    </source>
</reference>
<dbReference type="Proteomes" id="UP000037510">
    <property type="component" value="Unassembled WGS sequence"/>
</dbReference>
<protein>
    <submittedName>
        <fullName evidence="2">Uncharacterized protein</fullName>
    </submittedName>
</protein>
<dbReference type="AlphaFoldDB" id="A0A0L7LR45"/>
<feature type="compositionally biased region" description="Low complexity" evidence="1">
    <location>
        <begin position="48"/>
        <end position="59"/>
    </location>
</feature>
<feature type="non-terminal residue" evidence="2">
    <location>
        <position position="89"/>
    </location>
</feature>